<name>A0A249PLE4_9HYPH</name>
<dbReference type="EMBL" id="CP023068">
    <property type="protein sequence ID" value="ASY66572.1"/>
    <property type="molecule type" value="Genomic_DNA"/>
</dbReference>
<accession>A0A249PLE4</accession>
<dbReference type="AlphaFoldDB" id="A0A249PLE4"/>
<evidence type="ECO:0000313" key="1">
    <source>
        <dbReference type="EMBL" id="ASY66572.1"/>
    </source>
</evidence>
<geneLocation type="plasmid" evidence="2">
    <name>psj05684b</name>
</geneLocation>
<keyword evidence="1" id="KW-0614">Plasmid</keyword>
<reference evidence="1 2" key="1">
    <citation type="submission" date="2017-08" db="EMBL/GenBank/DDBJ databases">
        <title>Multipartite genome sequences of Sinorhizobium species nodulating soybeans.</title>
        <authorList>
            <person name="Tian C.F."/>
        </authorList>
    </citation>
    <scope>NUCLEOTIDE SEQUENCE [LARGE SCALE GENOMIC DNA]</scope>
    <source>
        <strain evidence="1 2">CCBAU 05684</strain>
        <plasmid evidence="2">psj05684b</plasmid>
    </source>
</reference>
<gene>
    <name evidence="1" type="ORF">SJ05684_b55900</name>
</gene>
<dbReference type="OrthoDB" id="8453399at2"/>
<protein>
    <submittedName>
        <fullName evidence="1">Uncharacterized protein</fullName>
    </submittedName>
</protein>
<dbReference type="KEGG" id="esj:SJ05684_b55900"/>
<dbReference type="RefSeq" id="WP_083846243.1">
    <property type="nucleotide sequence ID" value="NZ_AJQT01000101.1"/>
</dbReference>
<sequence>MRVADMMKPGGRVFLKSEWGQISDEWPCVSFTKRSVGDRLRREFVAGRDVLIYVGTTDPETTRLPEHRSRLISAVTIEPNQVLETRKIVPVDVWAKSNAQWGDRWPYSMAVISAANIVGPPFPAAHDVIPAAYRSFSEIANRGGVVEALESEREAVMSLNIEPISLDLREDVRAYFELRSSLSSERDSLVKKNVNRMARLIVDRVERGGDIGVKTNPIRYAPNLSDLYVLLMRKWTDQRGRCSLCGGQLATGNGSSMLQPSADRIDSANGAYDDENLWITHLACNLAKNKYGTNDFEQWLAVIRGVDLDQE</sequence>
<dbReference type="Proteomes" id="UP000217211">
    <property type="component" value="Plasmid pSJ05684b"/>
</dbReference>
<evidence type="ECO:0000313" key="2">
    <source>
        <dbReference type="Proteomes" id="UP000217211"/>
    </source>
</evidence>
<dbReference type="STRING" id="716928.GCA_000261485_04482"/>
<proteinExistence type="predicted"/>
<organism evidence="1 2">
    <name type="scientific">Sinorhizobium sojae CCBAU 05684</name>
    <dbReference type="NCBI Taxonomy" id="716928"/>
    <lineage>
        <taxon>Bacteria</taxon>
        <taxon>Pseudomonadati</taxon>
        <taxon>Pseudomonadota</taxon>
        <taxon>Alphaproteobacteria</taxon>
        <taxon>Hyphomicrobiales</taxon>
        <taxon>Rhizobiaceae</taxon>
        <taxon>Sinorhizobium/Ensifer group</taxon>
        <taxon>Sinorhizobium</taxon>
    </lineage>
</organism>
<keyword evidence="2" id="KW-1185">Reference proteome</keyword>